<keyword evidence="7" id="KW-1185">Reference proteome</keyword>
<evidence type="ECO:0000256" key="4">
    <source>
        <dbReference type="ARBA" id="ARBA00023242"/>
    </source>
</evidence>
<accession>A0ABS8TMV1</accession>
<reference evidence="6 7" key="1">
    <citation type="journal article" date="2021" name="BMC Genomics">
        <title>Datura genome reveals duplications of psychoactive alkaloid biosynthetic genes and high mutation rate following tissue culture.</title>
        <authorList>
            <person name="Rajewski A."/>
            <person name="Carter-House D."/>
            <person name="Stajich J."/>
            <person name="Litt A."/>
        </authorList>
    </citation>
    <scope>NUCLEOTIDE SEQUENCE [LARGE SCALE GENOMIC DNA]</scope>
    <source>
        <strain evidence="6">AR-01</strain>
    </source>
</reference>
<keyword evidence="4" id="KW-0539">Nucleus</keyword>
<dbReference type="PROSITE" id="PS51005">
    <property type="entry name" value="NAC"/>
    <property type="match status" value="1"/>
</dbReference>
<dbReference type="SUPFAM" id="SSF101941">
    <property type="entry name" value="NAC domain"/>
    <property type="match status" value="1"/>
</dbReference>
<evidence type="ECO:0000313" key="7">
    <source>
        <dbReference type="Proteomes" id="UP000823775"/>
    </source>
</evidence>
<evidence type="ECO:0000259" key="5">
    <source>
        <dbReference type="PROSITE" id="PS51005"/>
    </source>
</evidence>
<evidence type="ECO:0000256" key="2">
    <source>
        <dbReference type="ARBA" id="ARBA00023125"/>
    </source>
</evidence>
<evidence type="ECO:0000313" key="6">
    <source>
        <dbReference type="EMBL" id="MCD7472872.1"/>
    </source>
</evidence>
<dbReference type="PANTHER" id="PTHR31719:SF130">
    <property type="entry name" value="NAC DOMAIN-CONTAINING PROTEIN 18"/>
    <property type="match status" value="1"/>
</dbReference>
<name>A0ABS8TMV1_DATST</name>
<dbReference type="Gene3D" id="2.170.150.80">
    <property type="entry name" value="NAC domain"/>
    <property type="match status" value="1"/>
</dbReference>
<dbReference type="PANTHER" id="PTHR31719">
    <property type="entry name" value="NAC TRANSCRIPTION FACTOR 56"/>
    <property type="match status" value="1"/>
</dbReference>
<protein>
    <recommendedName>
        <fullName evidence="5">NAC domain-containing protein</fullName>
    </recommendedName>
</protein>
<sequence>MFLLERTESKFGPTDEELLVHYLSRKIFSLPLPASIIPQVVDVFHCFPSDLAGDLREKRYFLSKTNGDISSRLRPKPANSCSNIGNKAPPTSQVYIDAAIFL</sequence>
<keyword evidence="2" id="KW-0238">DNA-binding</keyword>
<dbReference type="EMBL" id="JACEIK010001885">
    <property type="protein sequence ID" value="MCD7472872.1"/>
    <property type="molecule type" value="Genomic_DNA"/>
</dbReference>
<dbReference type="Proteomes" id="UP000823775">
    <property type="component" value="Unassembled WGS sequence"/>
</dbReference>
<evidence type="ECO:0000256" key="3">
    <source>
        <dbReference type="ARBA" id="ARBA00023163"/>
    </source>
</evidence>
<organism evidence="6 7">
    <name type="scientific">Datura stramonium</name>
    <name type="common">Jimsonweed</name>
    <name type="synonym">Common thornapple</name>
    <dbReference type="NCBI Taxonomy" id="4076"/>
    <lineage>
        <taxon>Eukaryota</taxon>
        <taxon>Viridiplantae</taxon>
        <taxon>Streptophyta</taxon>
        <taxon>Embryophyta</taxon>
        <taxon>Tracheophyta</taxon>
        <taxon>Spermatophyta</taxon>
        <taxon>Magnoliopsida</taxon>
        <taxon>eudicotyledons</taxon>
        <taxon>Gunneridae</taxon>
        <taxon>Pentapetalae</taxon>
        <taxon>asterids</taxon>
        <taxon>lamiids</taxon>
        <taxon>Solanales</taxon>
        <taxon>Solanaceae</taxon>
        <taxon>Solanoideae</taxon>
        <taxon>Datureae</taxon>
        <taxon>Datura</taxon>
    </lineage>
</organism>
<dbReference type="Pfam" id="PF02365">
    <property type="entry name" value="NAM"/>
    <property type="match status" value="1"/>
</dbReference>
<keyword evidence="1" id="KW-0805">Transcription regulation</keyword>
<proteinExistence type="predicted"/>
<feature type="domain" description="NAC" evidence="5">
    <location>
        <begin position="5"/>
        <end position="102"/>
    </location>
</feature>
<evidence type="ECO:0000256" key="1">
    <source>
        <dbReference type="ARBA" id="ARBA00023015"/>
    </source>
</evidence>
<comment type="caution">
    <text evidence="6">The sequence shown here is derived from an EMBL/GenBank/DDBJ whole genome shotgun (WGS) entry which is preliminary data.</text>
</comment>
<dbReference type="InterPro" id="IPR036093">
    <property type="entry name" value="NAC_dom_sf"/>
</dbReference>
<dbReference type="InterPro" id="IPR003441">
    <property type="entry name" value="NAC-dom"/>
</dbReference>
<gene>
    <name evidence="6" type="ORF">HAX54_014279</name>
</gene>
<keyword evidence="3" id="KW-0804">Transcription</keyword>